<dbReference type="InterPro" id="IPR013320">
    <property type="entry name" value="ConA-like_dom_sf"/>
</dbReference>
<feature type="domain" description="BT-3987-like N-terminal" evidence="3">
    <location>
        <begin position="40"/>
        <end position="144"/>
    </location>
</feature>
<gene>
    <name evidence="4" type="ORF">J5A58_01145</name>
</gene>
<dbReference type="Proteomes" id="UP000682195">
    <property type="component" value="Chromosome 1"/>
</dbReference>
<evidence type="ECO:0000259" key="3">
    <source>
        <dbReference type="Pfam" id="PF08522"/>
    </source>
</evidence>
<reference evidence="4 5" key="1">
    <citation type="submission" date="2021-03" db="EMBL/GenBank/DDBJ databases">
        <title>Human Oral Microbial Genomes.</title>
        <authorList>
            <person name="Johnston C.D."/>
            <person name="Chen T."/>
            <person name="Dewhirst F.E."/>
        </authorList>
    </citation>
    <scope>NUCLEOTIDE SEQUENCE [LARGE SCALE GENOMIC DNA]</scope>
    <source>
        <strain evidence="4 5">F0054</strain>
    </source>
</reference>
<dbReference type="Pfam" id="PF13385">
    <property type="entry name" value="Laminin_G_3"/>
    <property type="match status" value="1"/>
</dbReference>
<evidence type="ECO:0000313" key="4">
    <source>
        <dbReference type="EMBL" id="QUB75660.1"/>
    </source>
</evidence>
<keyword evidence="5" id="KW-1185">Reference proteome</keyword>
<evidence type="ECO:0000256" key="1">
    <source>
        <dbReference type="SAM" id="MobiDB-lite"/>
    </source>
</evidence>
<feature type="chain" id="PRO_5045816184" evidence="2">
    <location>
        <begin position="23"/>
        <end position="382"/>
    </location>
</feature>
<dbReference type="Gene3D" id="2.60.120.200">
    <property type="match status" value="1"/>
</dbReference>
<name>A0ABX7XQB7_9BACT</name>
<dbReference type="RefSeq" id="WP_211807705.1">
    <property type="nucleotide sequence ID" value="NZ_CP072361.1"/>
</dbReference>
<accession>A0ABX7XQB7</accession>
<proteinExistence type="predicted"/>
<sequence length="382" mass="42394">MKKLFKYVPVLVAALLIAACQNNDEADFASKAFIDGKTFTSETIIKDASTMVKSLKLSTSRPAEKDLKATFVVAKQLVDTYNKAYYSNAVLLPDSCYKVLVGEVKINQGSVKSNEAQFEFSKLGGGLDRSTTYVLPVTVECNDIAVLQSAKNYYFVFRAGALINVVADMSKNYLQVDWKTPDLVTDMHQITMEALIYPREFGKLISTVMGIEGKFLMRIGDAGFPDNQIQIATSSGNFPDADSNKGLQTKRWQHVAMTYNADTREVKVYVNGLLQSKGTLRMGTVSIKGDSPDRMFLIGKSYDDARWFEGNMSEVRVWNVVRTQEEIAGHIYSVDPKTPGLVGYWKMDDPNSPNIVKDATGNGNDAKADKPLPWHNVSLPEK</sequence>
<organism evidence="4 5">
    <name type="scientific">Prevotella melaninogenica</name>
    <dbReference type="NCBI Taxonomy" id="28132"/>
    <lineage>
        <taxon>Bacteria</taxon>
        <taxon>Pseudomonadati</taxon>
        <taxon>Bacteroidota</taxon>
        <taxon>Bacteroidia</taxon>
        <taxon>Bacteroidales</taxon>
        <taxon>Prevotellaceae</taxon>
        <taxon>Prevotella</taxon>
    </lineage>
</organism>
<dbReference type="InterPro" id="IPR013728">
    <property type="entry name" value="BT_3987-like_N"/>
</dbReference>
<dbReference type="Pfam" id="PF08522">
    <property type="entry name" value="BT_3987-like_N"/>
    <property type="match status" value="1"/>
</dbReference>
<keyword evidence="2" id="KW-0732">Signal</keyword>
<evidence type="ECO:0000256" key="2">
    <source>
        <dbReference type="SAM" id="SignalP"/>
    </source>
</evidence>
<dbReference type="SUPFAM" id="SSF49899">
    <property type="entry name" value="Concanavalin A-like lectins/glucanases"/>
    <property type="match status" value="1"/>
</dbReference>
<dbReference type="EMBL" id="CP072361">
    <property type="protein sequence ID" value="QUB75660.1"/>
    <property type="molecule type" value="Genomic_DNA"/>
</dbReference>
<dbReference type="Gene3D" id="2.60.40.1740">
    <property type="entry name" value="hypothetical protein (bacova_03559)"/>
    <property type="match status" value="1"/>
</dbReference>
<evidence type="ECO:0000313" key="5">
    <source>
        <dbReference type="Proteomes" id="UP000682195"/>
    </source>
</evidence>
<dbReference type="PROSITE" id="PS51257">
    <property type="entry name" value="PROKAR_LIPOPROTEIN"/>
    <property type="match status" value="1"/>
</dbReference>
<feature type="signal peptide" evidence="2">
    <location>
        <begin position="1"/>
        <end position="22"/>
    </location>
</feature>
<protein>
    <submittedName>
        <fullName evidence="4">DUF1735 and LamG domain-containing protein</fullName>
    </submittedName>
</protein>
<feature type="region of interest" description="Disordered" evidence="1">
    <location>
        <begin position="353"/>
        <end position="382"/>
    </location>
</feature>